<evidence type="ECO:0000313" key="2">
    <source>
        <dbReference type="EMBL" id="TEB22570.1"/>
    </source>
</evidence>
<dbReference type="STRING" id="71717.A0A4Y7SL29"/>
<dbReference type="AlphaFoldDB" id="A0A4Y7SL29"/>
<feature type="region of interest" description="Disordered" evidence="1">
    <location>
        <begin position="1"/>
        <end position="52"/>
    </location>
</feature>
<protein>
    <submittedName>
        <fullName evidence="2">Uncharacterized protein</fullName>
    </submittedName>
</protein>
<organism evidence="2 3">
    <name type="scientific">Coprinellus micaceus</name>
    <name type="common">Glistening ink-cap mushroom</name>
    <name type="synonym">Coprinus micaceus</name>
    <dbReference type="NCBI Taxonomy" id="71717"/>
    <lineage>
        <taxon>Eukaryota</taxon>
        <taxon>Fungi</taxon>
        <taxon>Dikarya</taxon>
        <taxon>Basidiomycota</taxon>
        <taxon>Agaricomycotina</taxon>
        <taxon>Agaricomycetes</taxon>
        <taxon>Agaricomycetidae</taxon>
        <taxon>Agaricales</taxon>
        <taxon>Agaricineae</taxon>
        <taxon>Psathyrellaceae</taxon>
        <taxon>Coprinellus</taxon>
    </lineage>
</organism>
<accession>A0A4Y7SL29</accession>
<proteinExistence type="predicted"/>
<keyword evidence="3" id="KW-1185">Reference proteome</keyword>
<dbReference type="EMBL" id="QPFP01000089">
    <property type="protein sequence ID" value="TEB22570.1"/>
    <property type="molecule type" value="Genomic_DNA"/>
</dbReference>
<dbReference type="Proteomes" id="UP000298030">
    <property type="component" value="Unassembled WGS sequence"/>
</dbReference>
<dbReference type="OrthoDB" id="3069550at2759"/>
<sequence>MAAQIKDSLAGSAIPPSTSPSHSGQDHGEGDVSAAPVNDASVTPTPPTPREEVLSNRDILTLVFEAFLPITGGPPDKATRAFLRDLALLCRSFSEPALDCLWRELHSLVPLIRLLDSAVVVDGAYYLSGSPSGLSDTFRGYAMRVRTLQITDAGSANAQDRVDAGVYVFFAQFLGGTPLLPGLNTFRFGRINDPTFSWHTLPIIFPCPSLSTVTFGGPVVENGLSHRMVLPLLVDGAPNLKSFTITDPNGATLSSYNAFFKQGIFRFHYLQSFSCTLQTVPATPIWSPSIATAPEVPQTFLEDLGRGLPNLERLTLDLKLYTEKVSGKQRRMRGTARNQSPAGTTVTTIHDPRTVCSCPLAPKKDKDYFPRLRCLDLSHRSETYFMKCSSITSVISNIGSLTLSLRQSWMPSLFEIVKELARCHLLRSLSLREDGLVTLSADDIVLLLTHINLDQLHLEVSRLSQTSIVASGLPDVPATSSIESAEYSFERIVTAATALHEDPEPLRSLTLPLVWDLGDAGLALLVHVTKKAPYMESLVVSLDSSLTTSSLASLTPNIRRPSALKFLQIRDTRRASQPFKTVEYKAIGRYLDACFPDLMSLTLHPSSDACLVDHWAHVEHLRVMYQENRRLAHALERARM</sequence>
<name>A0A4Y7SL29_COPMI</name>
<reference evidence="2 3" key="1">
    <citation type="journal article" date="2019" name="Nat. Ecol. Evol.">
        <title>Megaphylogeny resolves global patterns of mushroom evolution.</title>
        <authorList>
            <person name="Varga T."/>
            <person name="Krizsan K."/>
            <person name="Foldi C."/>
            <person name="Dima B."/>
            <person name="Sanchez-Garcia M."/>
            <person name="Sanchez-Ramirez S."/>
            <person name="Szollosi G.J."/>
            <person name="Szarkandi J.G."/>
            <person name="Papp V."/>
            <person name="Albert L."/>
            <person name="Andreopoulos W."/>
            <person name="Angelini C."/>
            <person name="Antonin V."/>
            <person name="Barry K.W."/>
            <person name="Bougher N.L."/>
            <person name="Buchanan P."/>
            <person name="Buyck B."/>
            <person name="Bense V."/>
            <person name="Catcheside P."/>
            <person name="Chovatia M."/>
            <person name="Cooper J."/>
            <person name="Damon W."/>
            <person name="Desjardin D."/>
            <person name="Finy P."/>
            <person name="Geml J."/>
            <person name="Haridas S."/>
            <person name="Hughes K."/>
            <person name="Justo A."/>
            <person name="Karasinski D."/>
            <person name="Kautmanova I."/>
            <person name="Kiss B."/>
            <person name="Kocsube S."/>
            <person name="Kotiranta H."/>
            <person name="LaButti K.M."/>
            <person name="Lechner B.E."/>
            <person name="Liimatainen K."/>
            <person name="Lipzen A."/>
            <person name="Lukacs Z."/>
            <person name="Mihaltcheva S."/>
            <person name="Morgado L.N."/>
            <person name="Niskanen T."/>
            <person name="Noordeloos M.E."/>
            <person name="Ohm R.A."/>
            <person name="Ortiz-Santana B."/>
            <person name="Ovrebo C."/>
            <person name="Racz N."/>
            <person name="Riley R."/>
            <person name="Savchenko A."/>
            <person name="Shiryaev A."/>
            <person name="Soop K."/>
            <person name="Spirin V."/>
            <person name="Szebenyi C."/>
            <person name="Tomsovsky M."/>
            <person name="Tulloss R.E."/>
            <person name="Uehling J."/>
            <person name="Grigoriev I.V."/>
            <person name="Vagvolgyi C."/>
            <person name="Papp T."/>
            <person name="Martin F.M."/>
            <person name="Miettinen O."/>
            <person name="Hibbett D.S."/>
            <person name="Nagy L.G."/>
        </authorList>
    </citation>
    <scope>NUCLEOTIDE SEQUENCE [LARGE SCALE GENOMIC DNA]</scope>
    <source>
        <strain evidence="2 3">FP101781</strain>
    </source>
</reference>
<gene>
    <name evidence="2" type="ORF">FA13DRAFT_1818877</name>
</gene>
<dbReference type="SUPFAM" id="SSF52047">
    <property type="entry name" value="RNI-like"/>
    <property type="match status" value="1"/>
</dbReference>
<evidence type="ECO:0000313" key="3">
    <source>
        <dbReference type="Proteomes" id="UP000298030"/>
    </source>
</evidence>
<evidence type="ECO:0000256" key="1">
    <source>
        <dbReference type="SAM" id="MobiDB-lite"/>
    </source>
</evidence>
<comment type="caution">
    <text evidence="2">The sequence shown here is derived from an EMBL/GenBank/DDBJ whole genome shotgun (WGS) entry which is preliminary data.</text>
</comment>